<keyword evidence="5 9" id="KW-0732">Signal</keyword>
<evidence type="ECO:0000313" key="11">
    <source>
        <dbReference type="Proteomes" id="UP001313282"/>
    </source>
</evidence>
<dbReference type="Gene3D" id="1.25.10.10">
    <property type="entry name" value="Leucine-rich Repeat Variant"/>
    <property type="match status" value="1"/>
</dbReference>
<gene>
    <name evidence="10" type="ORF">TWF718_008270</name>
</gene>
<sequence>MQSLNRIALLAIWILCLLFNSAFAVSSNGNRGGSGEAADAAPTPVELVCHPGKECYPKTFVPTTTFLPVEVDQVIPPGLHVRLNIGTGGREAKIIDPNESEGTAVYVEKEKRAELKAGMEFSDLVVVPDQDINQDSVINAGLGSNETDSTPPVQHIPPEPDNYKPNPHLSNSDWETFNNAVAVLKESAPQTSSLIDALRKLSELSHEPEYGVKLIEMSLQKLINIISSTAYTTSIRSSAAITLGNSLQNNAVALSRVRKLFGTATKDVVLHPLLTSLLKNEDLILNRRLMFAISRTVRIHNGKQDFVALDGLGTLEKVYTMTNDLPLRGKIAAFLQDEFLDMGMREMEVKSGVKTGSQTVIKMDGDLSGWCEVLQSDLVGRKNGEGSGDLDSEVKVLVTLKALKEKYGNNCKAKTELERWLGGEKERVRKEDDDGEWIKVPLEDVEHVFFGATA</sequence>
<comment type="similarity">
    <text evidence="1">Belongs to the SIL1 family.</text>
</comment>
<dbReference type="InterPro" id="IPR016024">
    <property type="entry name" value="ARM-type_fold"/>
</dbReference>
<evidence type="ECO:0000256" key="1">
    <source>
        <dbReference type="ARBA" id="ARBA00010588"/>
    </source>
</evidence>
<dbReference type="InterPro" id="IPR011989">
    <property type="entry name" value="ARM-like"/>
</dbReference>
<feature type="chain" id="PRO_5042961958" description="Nucleotide exchange factor SIL1" evidence="9">
    <location>
        <begin position="25"/>
        <end position="454"/>
    </location>
</feature>
<keyword evidence="8" id="KW-0811">Translocation</keyword>
<dbReference type="AlphaFoldDB" id="A0AAN8MSE0"/>
<evidence type="ECO:0000256" key="8">
    <source>
        <dbReference type="ARBA" id="ARBA00023010"/>
    </source>
</evidence>
<dbReference type="InterPro" id="IPR031884">
    <property type="entry name" value="Sil1_fungi"/>
</dbReference>
<keyword evidence="11" id="KW-1185">Reference proteome</keyword>
<dbReference type="Pfam" id="PF16782">
    <property type="entry name" value="SIL1"/>
    <property type="match status" value="1"/>
</dbReference>
<organism evidence="10 11">
    <name type="scientific">Orbilia javanica</name>
    <dbReference type="NCBI Taxonomy" id="47235"/>
    <lineage>
        <taxon>Eukaryota</taxon>
        <taxon>Fungi</taxon>
        <taxon>Dikarya</taxon>
        <taxon>Ascomycota</taxon>
        <taxon>Pezizomycotina</taxon>
        <taxon>Orbiliomycetes</taxon>
        <taxon>Orbiliales</taxon>
        <taxon>Orbiliaceae</taxon>
        <taxon>Orbilia</taxon>
    </lineage>
</organism>
<feature type="signal peptide" evidence="9">
    <location>
        <begin position="1"/>
        <end position="24"/>
    </location>
</feature>
<keyword evidence="7" id="KW-0653">Protein transport</keyword>
<dbReference type="InterPro" id="IPR050693">
    <property type="entry name" value="Hsp70_NEF-Inhibitors"/>
</dbReference>
<accession>A0AAN8MSE0</accession>
<dbReference type="GO" id="GO:0015031">
    <property type="term" value="P:protein transport"/>
    <property type="evidence" value="ECO:0007669"/>
    <property type="project" value="UniProtKB-KW"/>
</dbReference>
<reference evidence="10 11" key="1">
    <citation type="submission" date="2019-10" db="EMBL/GenBank/DDBJ databases">
        <authorList>
            <person name="Palmer J.M."/>
        </authorList>
    </citation>
    <scope>NUCLEOTIDE SEQUENCE [LARGE SCALE GENOMIC DNA]</scope>
    <source>
        <strain evidence="10 11">TWF718</strain>
    </source>
</reference>
<comment type="subunit">
    <text evidence="2">Interacts with KAR2.</text>
</comment>
<protein>
    <recommendedName>
        <fullName evidence="3">Nucleotide exchange factor SIL1</fullName>
    </recommendedName>
</protein>
<evidence type="ECO:0000256" key="2">
    <source>
        <dbReference type="ARBA" id="ARBA00011799"/>
    </source>
</evidence>
<dbReference type="PANTHER" id="PTHR19316">
    <property type="entry name" value="PROTEIN FOLDING REGULATOR"/>
    <property type="match status" value="1"/>
</dbReference>
<keyword evidence="4" id="KW-0813">Transport</keyword>
<evidence type="ECO:0000256" key="5">
    <source>
        <dbReference type="ARBA" id="ARBA00022729"/>
    </source>
</evidence>
<keyword evidence="6" id="KW-0256">Endoplasmic reticulum</keyword>
<dbReference type="GO" id="GO:0005783">
    <property type="term" value="C:endoplasmic reticulum"/>
    <property type="evidence" value="ECO:0007669"/>
    <property type="project" value="InterPro"/>
</dbReference>
<evidence type="ECO:0000256" key="9">
    <source>
        <dbReference type="SAM" id="SignalP"/>
    </source>
</evidence>
<evidence type="ECO:0000256" key="3">
    <source>
        <dbReference type="ARBA" id="ARBA00015352"/>
    </source>
</evidence>
<name>A0AAN8MSE0_9PEZI</name>
<dbReference type="Proteomes" id="UP001313282">
    <property type="component" value="Unassembled WGS sequence"/>
</dbReference>
<evidence type="ECO:0000313" key="10">
    <source>
        <dbReference type="EMBL" id="KAK6342889.1"/>
    </source>
</evidence>
<dbReference type="EMBL" id="JAVHNR010000005">
    <property type="protein sequence ID" value="KAK6342889.1"/>
    <property type="molecule type" value="Genomic_DNA"/>
</dbReference>
<evidence type="ECO:0000256" key="7">
    <source>
        <dbReference type="ARBA" id="ARBA00022927"/>
    </source>
</evidence>
<dbReference type="PANTHER" id="PTHR19316:SF18">
    <property type="entry name" value="HSP70-BINDING PROTEIN 1"/>
    <property type="match status" value="1"/>
</dbReference>
<dbReference type="GO" id="GO:0000774">
    <property type="term" value="F:adenyl-nucleotide exchange factor activity"/>
    <property type="evidence" value="ECO:0007669"/>
    <property type="project" value="InterPro"/>
</dbReference>
<evidence type="ECO:0000256" key="4">
    <source>
        <dbReference type="ARBA" id="ARBA00022448"/>
    </source>
</evidence>
<proteinExistence type="inferred from homology"/>
<dbReference type="SUPFAM" id="SSF48371">
    <property type="entry name" value="ARM repeat"/>
    <property type="match status" value="1"/>
</dbReference>
<evidence type="ECO:0000256" key="6">
    <source>
        <dbReference type="ARBA" id="ARBA00022824"/>
    </source>
</evidence>
<comment type="caution">
    <text evidence="10">The sequence shown here is derived from an EMBL/GenBank/DDBJ whole genome shotgun (WGS) entry which is preliminary data.</text>
</comment>